<evidence type="ECO:0000313" key="2">
    <source>
        <dbReference type="Proteomes" id="UP000664032"/>
    </source>
</evidence>
<name>A0ACB8GR84_PSICU</name>
<sequence length="246" mass="27230">MPTITLVDDLLKLDTCLADISSLGTTKLAVDLEGVDLCRHGKVSLLQILSYHSNIIWIIDITVLGKAAFDHTTAYGSSLRGVLESQGIVKVFFDVRNDADSLYHLFGVNLTNTYDLQVLEIAARRSQYLRVKFVTGLGKCIEQYLNPTPQWKRVKEEGIALFQPKQGGSFEVFETRPLDPRVQAYSAQDVELLFQLEAALESQLEGKAAAWKSAVIRISAERVAEAHNSVYAGHGQHRAIAPNFAV</sequence>
<comment type="caution">
    <text evidence="1">The sequence shown here is derived from an EMBL/GenBank/DDBJ whole genome shotgun (WGS) entry which is preliminary data.</text>
</comment>
<protein>
    <submittedName>
        <fullName evidence="1">PiRNA biogenesis protein EXD1</fullName>
    </submittedName>
</protein>
<dbReference type="EMBL" id="JAFIQS020000008">
    <property type="protein sequence ID" value="KAH9478240.1"/>
    <property type="molecule type" value="Genomic_DNA"/>
</dbReference>
<keyword evidence="2" id="KW-1185">Reference proteome</keyword>
<gene>
    <name evidence="1" type="ORF">JR316_0008693</name>
</gene>
<dbReference type="Proteomes" id="UP000664032">
    <property type="component" value="Unassembled WGS sequence"/>
</dbReference>
<accession>A0ACB8GR84</accession>
<evidence type="ECO:0000313" key="1">
    <source>
        <dbReference type="EMBL" id="KAH9478240.1"/>
    </source>
</evidence>
<organism evidence="1 2">
    <name type="scientific">Psilocybe cubensis</name>
    <name type="common">Psychedelic mushroom</name>
    <name type="synonym">Stropharia cubensis</name>
    <dbReference type="NCBI Taxonomy" id="181762"/>
    <lineage>
        <taxon>Eukaryota</taxon>
        <taxon>Fungi</taxon>
        <taxon>Dikarya</taxon>
        <taxon>Basidiomycota</taxon>
        <taxon>Agaricomycotina</taxon>
        <taxon>Agaricomycetes</taxon>
        <taxon>Agaricomycetidae</taxon>
        <taxon>Agaricales</taxon>
        <taxon>Agaricineae</taxon>
        <taxon>Strophariaceae</taxon>
        <taxon>Psilocybe</taxon>
    </lineage>
</organism>
<proteinExistence type="predicted"/>
<reference evidence="1" key="1">
    <citation type="submission" date="2021-10" db="EMBL/GenBank/DDBJ databases">
        <title>Psilocybe cubensis genome.</title>
        <authorList>
            <person name="Mckernan K.J."/>
            <person name="Crawford S."/>
            <person name="Trippe A."/>
            <person name="Kane L.T."/>
            <person name="Mclaughlin S."/>
        </authorList>
    </citation>
    <scope>NUCLEOTIDE SEQUENCE</scope>
    <source>
        <strain evidence="1">MGC-MH-2018</strain>
    </source>
</reference>